<proteinExistence type="predicted"/>
<dbReference type="InterPro" id="IPR000700">
    <property type="entry name" value="PAS-assoc_C"/>
</dbReference>
<dbReference type="InterPro" id="IPR035965">
    <property type="entry name" value="PAS-like_dom_sf"/>
</dbReference>
<dbReference type="InterPro" id="IPR036097">
    <property type="entry name" value="HisK_dim/P_sf"/>
</dbReference>
<dbReference type="CDD" id="cd00130">
    <property type="entry name" value="PAS"/>
    <property type="match status" value="1"/>
</dbReference>
<evidence type="ECO:0000256" key="1">
    <source>
        <dbReference type="ARBA" id="ARBA00000085"/>
    </source>
</evidence>
<dbReference type="InterPro" id="IPR001610">
    <property type="entry name" value="PAC"/>
</dbReference>
<keyword evidence="3" id="KW-0597">Phosphoprotein</keyword>
<evidence type="ECO:0000259" key="7">
    <source>
        <dbReference type="PROSITE" id="PS50113"/>
    </source>
</evidence>
<reference evidence="9" key="1">
    <citation type="journal article" date="2019" name="Int. J. Syst. Evol. Microbiol.">
        <title>The Global Catalogue of Microorganisms (GCM) 10K type strain sequencing project: providing services to taxonomists for standard genome sequencing and annotation.</title>
        <authorList>
            <consortium name="The Broad Institute Genomics Platform"/>
            <consortium name="The Broad Institute Genome Sequencing Center for Infectious Disease"/>
            <person name="Wu L."/>
            <person name="Ma J."/>
        </authorList>
    </citation>
    <scope>NUCLEOTIDE SEQUENCE [LARGE SCALE GENOMIC DNA]</scope>
    <source>
        <strain evidence="9">JCM 16601</strain>
    </source>
</reference>
<dbReference type="NCBIfam" id="TIGR00229">
    <property type="entry name" value="sensory_box"/>
    <property type="match status" value="1"/>
</dbReference>
<dbReference type="Pfam" id="PF08447">
    <property type="entry name" value="PAS_3"/>
    <property type="match status" value="1"/>
</dbReference>
<accession>A0ABP7Q1T7</accession>
<dbReference type="Pfam" id="PF13426">
    <property type="entry name" value="PAS_9"/>
    <property type="match status" value="1"/>
</dbReference>
<sequence>MPDAPVFTIADCNRAFATLTNTAQTEIAGKSALSVLTSKEGSASDKISEALHLALEQKIATQTGALPSQQGLGPDRFFDMAITPLINDSDNVYCLLLTLTDVTEAITMKQQTAIYATELKNAAQLMSQVQEMASFGNWKWDVAQNRVTWSDALYHIYGLDKASFKATFEGYRELLHPDDRERITAFIGEALQLQKDITFEERIIRPTGEIRYLQSWGRVQTDENGAPTAMIGACLDITERKLTEATLNSERRRRVADVEQQNKQLSEIAWLQSHVIRAPLARVMGLIEVYKSCEGDDCEQSELIAQISASVWELDGIIREIVGRAEQV</sequence>
<dbReference type="EMBL" id="BAAAZC010000019">
    <property type="protein sequence ID" value="GAA3975073.1"/>
    <property type="molecule type" value="Genomic_DNA"/>
</dbReference>
<dbReference type="SUPFAM" id="SSF47384">
    <property type="entry name" value="Homodimeric domain of signal transducing histidine kinase"/>
    <property type="match status" value="1"/>
</dbReference>
<dbReference type="Gene3D" id="1.10.287.130">
    <property type="match status" value="1"/>
</dbReference>
<evidence type="ECO:0000313" key="8">
    <source>
        <dbReference type="EMBL" id="GAA3975073.1"/>
    </source>
</evidence>
<organism evidence="8 9">
    <name type="scientific">Mucilaginibacter dorajii</name>
    <dbReference type="NCBI Taxonomy" id="692994"/>
    <lineage>
        <taxon>Bacteria</taxon>
        <taxon>Pseudomonadati</taxon>
        <taxon>Bacteroidota</taxon>
        <taxon>Sphingobacteriia</taxon>
        <taxon>Sphingobacteriales</taxon>
        <taxon>Sphingobacteriaceae</taxon>
        <taxon>Mucilaginibacter</taxon>
    </lineage>
</organism>
<protein>
    <recommendedName>
        <fullName evidence="2">histidine kinase</fullName>
        <ecNumber evidence="2">2.7.13.3</ecNumber>
    </recommendedName>
</protein>
<keyword evidence="4" id="KW-0808">Transferase</keyword>
<evidence type="ECO:0000256" key="4">
    <source>
        <dbReference type="ARBA" id="ARBA00022679"/>
    </source>
</evidence>
<dbReference type="PANTHER" id="PTHR43304">
    <property type="entry name" value="PHYTOCHROME-LIKE PROTEIN CPH1"/>
    <property type="match status" value="1"/>
</dbReference>
<keyword evidence="5" id="KW-0418">Kinase</keyword>
<dbReference type="Gene3D" id="2.10.70.100">
    <property type="match status" value="1"/>
</dbReference>
<gene>
    <name evidence="8" type="ORF">GCM10022210_26870</name>
</gene>
<evidence type="ECO:0000313" key="9">
    <source>
        <dbReference type="Proteomes" id="UP001500742"/>
    </source>
</evidence>
<dbReference type="EC" id="2.7.13.3" evidence="2"/>
<comment type="caution">
    <text evidence="8">The sequence shown here is derived from an EMBL/GenBank/DDBJ whole genome shotgun (WGS) entry which is preliminary data.</text>
</comment>
<evidence type="ECO:0000259" key="6">
    <source>
        <dbReference type="PROSITE" id="PS50112"/>
    </source>
</evidence>
<dbReference type="Proteomes" id="UP001500742">
    <property type="component" value="Unassembled WGS sequence"/>
</dbReference>
<dbReference type="InterPro" id="IPR013655">
    <property type="entry name" value="PAS_fold_3"/>
</dbReference>
<feature type="domain" description="PAC" evidence="7">
    <location>
        <begin position="197"/>
        <end position="249"/>
    </location>
</feature>
<dbReference type="PANTHER" id="PTHR43304:SF1">
    <property type="entry name" value="PAC DOMAIN-CONTAINING PROTEIN"/>
    <property type="match status" value="1"/>
</dbReference>
<dbReference type="SMART" id="SM00086">
    <property type="entry name" value="PAC"/>
    <property type="match status" value="1"/>
</dbReference>
<evidence type="ECO:0000256" key="2">
    <source>
        <dbReference type="ARBA" id="ARBA00012438"/>
    </source>
</evidence>
<dbReference type="PROSITE" id="PS50112">
    <property type="entry name" value="PAS"/>
    <property type="match status" value="1"/>
</dbReference>
<dbReference type="PROSITE" id="PS50113">
    <property type="entry name" value="PAC"/>
    <property type="match status" value="1"/>
</dbReference>
<keyword evidence="9" id="KW-1185">Reference proteome</keyword>
<evidence type="ECO:0000256" key="3">
    <source>
        <dbReference type="ARBA" id="ARBA00022553"/>
    </source>
</evidence>
<dbReference type="InterPro" id="IPR000014">
    <property type="entry name" value="PAS"/>
</dbReference>
<evidence type="ECO:0000256" key="5">
    <source>
        <dbReference type="ARBA" id="ARBA00022777"/>
    </source>
</evidence>
<feature type="domain" description="PAS" evidence="6">
    <location>
        <begin position="122"/>
        <end position="194"/>
    </location>
</feature>
<comment type="catalytic activity">
    <reaction evidence="1">
        <text>ATP + protein L-histidine = ADP + protein N-phospho-L-histidine.</text>
        <dbReference type="EC" id="2.7.13.3"/>
    </reaction>
</comment>
<name>A0ABP7Q1T7_9SPHI</name>
<dbReference type="Gene3D" id="3.30.450.20">
    <property type="entry name" value="PAS domain"/>
    <property type="match status" value="2"/>
</dbReference>
<dbReference type="InterPro" id="IPR052162">
    <property type="entry name" value="Sensor_kinase/Photoreceptor"/>
</dbReference>
<dbReference type="SUPFAM" id="SSF55785">
    <property type="entry name" value="PYP-like sensor domain (PAS domain)"/>
    <property type="match status" value="2"/>
</dbReference>